<dbReference type="Proteomes" id="UP001364890">
    <property type="component" value="Unassembled WGS sequence"/>
</dbReference>
<organism evidence="1 2">
    <name type="scientific">Psychrobacillus mangrovi</name>
    <dbReference type="NCBI Taxonomy" id="3117745"/>
    <lineage>
        <taxon>Bacteria</taxon>
        <taxon>Bacillati</taxon>
        <taxon>Bacillota</taxon>
        <taxon>Bacilli</taxon>
        <taxon>Bacillales</taxon>
        <taxon>Bacillaceae</taxon>
        <taxon>Psychrobacillus</taxon>
    </lineage>
</organism>
<dbReference type="SUPFAM" id="SSF55811">
    <property type="entry name" value="Nudix"/>
    <property type="match status" value="1"/>
</dbReference>
<reference evidence="1 2" key="1">
    <citation type="submission" date="2024-01" db="EMBL/GenBank/DDBJ databases">
        <title>Seven novel Bacillus-like species.</title>
        <authorList>
            <person name="Liu G."/>
        </authorList>
    </citation>
    <scope>NUCLEOTIDE SEQUENCE [LARGE SCALE GENOMIC DNA]</scope>
    <source>
        <strain evidence="1 2">FJAT-51614</strain>
    </source>
</reference>
<dbReference type="PANTHER" id="PTHR10885">
    <property type="entry name" value="ISOPENTENYL-DIPHOSPHATE DELTA-ISOMERASE"/>
    <property type="match status" value="1"/>
</dbReference>
<dbReference type="Gene3D" id="3.90.79.10">
    <property type="entry name" value="Nucleoside Triphosphate Pyrophosphohydrolase"/>
    <property type="match status" value="1"/>
</dbReference>
<keyword evidence="2" id="KW-1185">Reference proteome</keyword>
<dbReference type="InterPro" id="IPR015797">
    <property type="entry name" value="NUDIX_hydrolase-like_dom_sf"/>
</dbReference>
<protein>
    <submittedName>
        <fullName evidence="1">NUDIX hydrolase</fullName>
    </submittedName>
</protein>
<sequence length="208" mass="24056">MENEMLRIFDENRLEIGTATREEVHRLGLWHETFHCWFISRKEGKEYIYLQIRSDHKKDYPSLLDITAAGHLLATEKVVDGIREVQEELGIEVTFDEFVSLGVIDYSITTGELIDKELANVFMYNNNINFEDFNLQVEEVSGIVRADFKQFAALWTNEVSSIEIEGYQLNDFGERIPLIKIVEKDAFVPHENSYYKAVISGIQAILCP</sequence>
<keyword evidence="1" id="KW-0378">Hydrolase</keyword>
<dbReference type="GO" id="GO:0016787">
    <property type="term" value="F:hydrolase activity"/>
    <property type="evidence" value="ECO:0007669"/>
    <property type="project" value="UniProtKB-KW"/>
</dbReference>
<accession>A0ABU8F5F8</accession>
<proteinExistence type="predicted"/>
<dbReference type="RefSeq" id="WP_336497792.1">
    <property type="nucleotide sequence ID" value="NZ_JBAWSY010000007.1"/>
</dbReference>
<comment type="caution">
    <text evidence="1">The sequence shown here is derived from an EMBL/GenBank/DDBJ whole genome shotgun (WGS) entry which is preliminary data.</text>
</comment>
<name>A0ABU8F5F8_9BACI</name>
<dbReference type="PANTHER" id="PTHR10885:SF0">
    <property type="entry name" value="ISOPENTENYL-DIPHOSPHATE DELTA-ISOMERASE"/>
    <property type="match status" value="1"/>
</dbReference>
<gene>
    <name evidence="1" type="ORF">WAX74_11390</name>
</gene>
<dbReference type="CDD" id="cd04692">
    <property type="entry name" value="NUDIX_Hydrolase"/>
    <property type="match status" value="1"/>
</dbReference>
<evidence type="ECO:0000313" key="1">
    <source>
        <dbReference type="EMBL" id="MEI4770238.1"/>
    </source>
</evidence>
<evidence type="ECO:0000313" key="2">
    <source>
        <dbReference type="Proteomes" id="UP001364890"/>
    </source>
</evidence>
<dbReference type="EMBL" id="JBAWSY010000007">
    <property type="protein sequence ID" value="MEI4770238.1"/>
    <property type="molecule type" value="Genomic_DNA"/>
</dbReference>